<feature type="transmembrane region" description="Helical" evidence="9">
    <location>
        <begin position="318"/>
        <end position="340"/>
    </location>
</feature>
<sequence length="457" mass="49957">MQKLMSYTTLTVLAVDLLATVGDITMTWTSPMLSKLYSNDSSVNPLPAPITKEEDAYIAALINIGAMVGGIPFSILSDKFGRKLGLLTIGIFHVLAYLTLAFARNVYLFYFGRIFGGLATGAGYTLLPIYIAEVSEESNRGFYSMTLTIFWAVGNFLPLLVGPFLTVRTFNLFNAALGLAFFALFLVFGVESPYYLVAAGKTDEAGEALMRLRSADDVGVKGELNQIRSTLDSEKEHPMGASSIFTNRGLRKAFAVSVVLISFQQLSGWNVTTFYLQPIFEAARTVVPAHWAGLIVGGAILAFSLPAPLFADRFGRKTLLVASVGLMAVCLCSLSLYFFLDTRTAVSVAPIAWLPLASLVFLAFAYDLGMACLPWTISSELFPSNVKKFSASTTSAFCWIATYLTTQFFNVMVDSFGMDGTYLIFTGFCLLCIVFTVCWVPETKGKTFKEIQDLLNK</sequence>
<evidence type="ECO:0000256" key="7">
    <source>
        <dbReference type="ARBA" id="ARBA00023136"/>
    </source>
</evidence>
<evidence type="ECO:0000256" key="1">
    <source>
        <dbReference type="ARBA" id="ARBA00004651"/>
    </source>
</evidence>
<dbReference type="InterPro" id="IPR036259">
    <property type="entry name" value="MFS_trans_sf"/>
</dbReference>
<proteinExistence type="predicted"/>
<organism evidence="11 12">
    <name type="scientific">Phyllotreta striolata</name>
    <name type="common">Striped flea beetle</name>
    <name type="synonym">Crioceris striolata</name>
    <dbReference type="NCBI Taxonomy" id="444603"/>
    <lineage>
        <taxon>Eukaryota</taxon>
        <taxon>Metazoa</taxon>
        <taxon>Ecdysozoa</taxon>
        <taxon>Arthropoda</taxon>
        <taxon>Hexapoda</taxon>
        <taxon>Insecta</taxon>
        <taxon>Pterygota</taxon>
        <taxon>Neoptera</taxon>
        <taxon>Endopterygota</taxon>
        <taxon>Coleoptera</taxon>
        <taxon>Polyphaga</taxon>
        <taxon>Cucujiformia</taxon>
        <taxon>Chrysomeloidea</taxon>
        <taxon>Chrysomelidae</taxon>
        <taxon>Galerucinae</taxon>
        <taxon>Alticini</taxon>
        <taxon>Phyllotreta</taxon>
    </lineage>
</organism>
<feature type="transmembrane region" description="Helical" evidence="9">
    <location>
        <begin position="109"/>
        <end position="130"/>
    </location>
</feature>
<evidence type="ECO:0000256" key="8">
    <source>
        <dbReference type="ARBA" id="ARBA00023180"/>
    </source>
</evidence>
<dbReference type="InterPro" id="IPR003663">
    <property type="entry name" value="Sugar/inositol_transpt"/>
</dbReference>
<keyword evidence="5 9" id="KW-0812">Transmembrane</keyword>
<dbReference type="OrthoDB" id="4142200at2759"/>
<feature type="transmembrane region" description="Helical" evidence="9">
    <location>
        <begin position="421"/>
        <end position="440"/>
    </location>
</feature>
<keyword evidence="7 9" id="KW-0472">Membrane</keyword>
<dbReference type="SUPFAM" id="SSF103473">
    <property type="entry name" value="MFS general substrate transporter"/>
    <property type="match status" value="1"/>
</dbReference>
<evidence type="ECO:0000259" key="10">
    <source>
        <dbReference type="PROSITE" id="PS50850"/>
    </source>
</evidence>
<dbReference type="PROSITE" id="PS00217">
    <property type="entry name" value="SUGAR_TRANSPORT_2"/>
    <property type="match status" value="1"/>
</dbReference>
<evidence type="ECO:0000256" key="4">
    <source>
        <dbReference type="ARBA" id="ARBA00022597"/>
    </source>
</evidence>
<dbReference type="InterPro" id="IPR005828">
    <property type="entry name" value="MFS_sugar_transport-like"/>
</dbReference>
<dbReference type="PRINTS" id="PR00171">
    <property type="entry name" value="SUGRTRNSPORT"/>
</dbReference>
<keyword evidence="8" id="KW-0325">Glycoprotein</keyword>
<dbReference type="GO" id="GO:0005886">
    <property type="term" value="C:plasma membrane"/>
    <property type="evidence" value="ECO:0007669"/>
    <property type="project" value="UniProtKB-SubCell"/>
</dbReference>
<feature type="domain" description="Major facilitator superfamily (MFS) profile" evidence="10">
    <location>
        <begin position="1"/>
        <end position="444"/>
    </location>
</feature>
<feature type="transmembrane region" description="Helical" evidence="9">
    <location>
        <begin position="352"/>
        <end position="377"/>
    </location>
</feature>
<feature type="transmembrane region" description="Helical" evidence="9">
    <location>
        <begin position="291"/>
        <end position="311"/>
    </location>
</feature>
<dbReference type="FunFam" id="1.20.1250.20:FF:000218">
    <property type="entry name" value="facilitated trehalose transporter Tret1"/>
    <property type="match status" value="1"/>
</dbReference>
<feature type="transmembrane region" description="Helical" evidence="9">
    <location>
        <begin position="253"/>
        <end position="271"/>
    </location>
</feature>
<keyword evidence="3" id="KW-1003">Cell membrane</keyword>
<keyword evidence="12" id="KW-1185">Reference proteome</keyword>
<evidence type="ECO:0000256" key="2">
    <source>
        <dbReference type="ARBA" id="ARBA00022448"/>
    </source>
</evidence>
<dbReference type="Gene3D" id="1.20.1250.20">
    <property type="entry name" value="MFS general substrate transporter like domains"/>
    <property type="match status" value="1"/>
</dbReference>
<protein>
    <recommendedName>
        <fullName evidence="10">Major facilitator superfamily (MFS) profile domain-containing protein</fullName>
    </recommendedName>
</protein>
<feature type="transmembrane region" description="Helical" evidence="9">
    <location>
        <begin position="389"/>
        <end position="409"/>
    </location>
</feature>
<dbReference type="EMBL" id="OU900098">
    <property type="protein sequence ID" value="CAG9862026.1"/>
    <property type="molecule type" value="Genomic_DNA"/>
</dbReference>
<dbReference type="PROSITE" id="PS50850">
    <property type="entry name" value="MFS"/>
    <property type="match status" value="1"/>
</dbReference>
<feature type="transmembrane region" description="Helical" evidence="9">
    <location>
        <begin position="84"/>
        <end position="103"/>
    </location>
</feature>
<dbReference type="GO" id="GO:0022857">
    <property type="term" value="F:transmembrane transporter activity"/>
    <property type="evidence" value="ECO:0007669"/>
    <property type="project" value="InterPro"/>
</dbReference>
<dbReference type="PANTHER" id="PTHR48021:SF47">
    <property type="entry name" value="GH17672P"/>
    <property type="match status" value="1"/>
</dbReference>
<keyword evidence="6 9" id="KW-1133">Transmembrane helix</keyword>
<feature type="transmembrane region" description="Helical" evidence="9">
    <location>
        <begin position="56"/>
        <end position="77"/>
    </location>
</feature>
<evidence type="ECO:0000256" key="5">
    <source>
        <dbReference type="ARBA" id="ARBA00022692"/>
    </source>
</evidence>
<gene>
    <name evidence="11" type="ORF">PHYEVI_LOCUS8349</name>
</gene>
<reference evidence="11" key="1">
    <citation type="submission" date="2022-01" db="EMBL/GenBank/DDBJ databases">
        <authorList>
            <person name="King R."/>
        </authorList>
    </citation>
    <scope>NUCLEOTIDE SEQUENCE</scope>
</reference>
<evidence type="ECO:0000313" key="12">
    <source>
        <dbReference type="Proteomes" id="UP001153712"/>
    </source>
</evidence>
<accession>A0A9N9TPB6</accession>
<keyword evidence="4" id="KW-0762">Sugar transport</keyword>
<name>A0A9N9TPB6_PHYSR</name>
<feature type="transmembrane region" description="Helical" evidence="9">
    <location>
        <begin position="142"/>
        <end position="166"/>
    </location>
</feature>
<dbReference type="InterPro" id="IPR020846">
    <property type="entry name" value="MFS_dom"/>
</dbReference>
<evidence type="ECO:0000313" key="11">
    <source>
        <dbReference type="EMBL" id="CAG9862026.1"/>
    </source>
</evidence>
<dbReference type="PANTHER" id="PTHR48021">
    <property type="match status" value="1"/>
</dbReference>
<evidence type="ECO:0000256" key="6">
    <source>
        <dbReference type="ARBA" id="ARBA00022989"/>
    </source>
</evidence>
<dbReference type="Pfam" id="PF00083">
    <property type="entry name" value="Sugar_tr"/>
    <property type="match status" value="1"/>
</dbReference>
<feature type="transmembrane region" description="Helical" evidence="9">
    <location>
        <begin position="172"/>
        <end position="190"/>
    </location>
</feature>
<feature type="transmembrane region" description="Helical" evidence="9">
    <location>
        <begin position="7"/>
        <end position="28"/>
    </location>
</feature>
<keyword evidence="2" id="KW-0813">Transport</keyword>
<dbReference type="AlphaFoldDB" id="A0A9N9TPB6"/>
<dbReference type="InterPro" id="IPR050549">
    <property type="entry name" value="MFS_Trehalose_Transporter"/>
</dbReference>
<evidence type="ECO:0000256" key="3">
    <source>
        <dbReference type="ARBA" id="ARBA00022475"/>
    </source>
</evidence>
<evidence type="ECO:0000256" key="9">
    <source>
        <dbReference type="SAM" id="Phobius"/>
    </source>
</evidence>
<dbReference type="InterPro" id="IPR005829">
    <property type="entry name" value="Sugar_transporter_CS"/>
</dbReference>
<comment type="subcellular location">
    <subcellularLocation>
        <location evidence="1">Cell membrane</location>
        <topology evidence="1">Multi-pass membrane protein</topology>
    </subcellularLocation>
</comment>
<dbReference type="Proteomes" id="UP001153712">
    <property type="component" value="Chromosome 5"/>
</dbReference>